<dbReference type="EMBL" id="NGJU01000010">
    <property type="protein sequence ID" value="RST95396.1"/>
    <property type="molecule type" value="Genomic_DNA"/>
</dbReference>
<comment type="caution">
    <text evidence="1">The sequence shown here is derived from an EMBL/GenBank/DDBJ whole genome shotgun (WGS) entry which is preliminary data.</text>
</comment>
<keyword evidence="2" id="KW-1185">Reference proteome</keyword>
<dbReference type="GO" id="GO:0004519">
    <property type="term" value="F:endonuclease activity"/>
    <property type="evidence" value="ECO:0007669"/>
    <property type="project" value="UniProtKB-KW"/>
</dbReference>
<evidence type="ECO:0000313" key="1">
    <source>
        <dbReference type="EMBL" id="RST95396.1"/>
    </source>
</evidence>
<dbReference type="Gene3D" id="1.10.30.50">
    <property type="match status" value="1"/>
</dbReference>
<keyword evidence="1" id="KW-0255">Endonuclease</keyword>
<dbReference type="RefSeq" id="WP_126779685.1">
    <property type="nucleotide sequence ID" value="NZ_NGJU01000010.1"/>
</dbReference>
<evidence type="ECO:0000313" key="2">
    <source>
        <dbReference type="Proteomes" id="UP000287239"/>
    </source>
</evidence>
<dbReference type="OrthoDB" id="9779761at2"/>
<gene>
    <name evidence="1" type="ORF">CBF35_07510</name>
</gene>
<sequence length="266" mass="30119">MKYLRIKPLGAYCPKCGRKLELLLPEEATKTLAQFAICFKCRKVHQFKVGELSLTTSLKTLSDERRQSLKTLVTALPDKFQYKAHGSQLRLSKESTTYQRSWLSLGAYEKAFGEAAPASNADFRLTKNNCKWCGLKLTPPRRSFCKDSCSRAYGKATYFKRSLAALPYRIACRDDFYCRVTGEDLAQRNKFGVRIPASNGTLEIHHLIFVSEGGSDHESNLITISQELHRRYHQGEQQACQEIDGIKNAQLTLYSSLMKAKTNSLS</sequence>
<dbReference type="InterPro" id="IPR003615">
    <property type="entry name" value="HNH_nuc"/>
</dbReference>
<proteinExistence type="predicted"/>
<dbReference type="CDD" id="cd00085">
    <property type="entry name" value="HNHc"/>
    <property type="match status" value="1"/>
</dbReference>
<reference evidence="1 2" key="1">
    <citation type="submission" date="2017-05" db="EMBL/GenBank/DDBJ databases">
        <title>Vagococcus spp. assemblies.</title>
        <authorList>
            <person name="Gulvik C.A."/>
        </authorList>
    </citation>
    <scope>NUCLEOTIDE SEQUENCE [LARGE SCALE GENOMIC DNA]</scope>
    <source>
        <strain evidence="1 2">NCFB 2777</strain>
    </source>
</reference>
<keyword evidence="1" id="KW-0378">Hydrolase</keyword>
<keyword evidence="1" id="KW-0540">Nuclease</keyword>
<dbReference type="Proteomes" id="UP000287239">
    <property type="component" value="Unassembled WGS sequence"/>
</dbReference>
<dbReference type="GeneID" id="98568211"/>
<protein>
    <submittedName>
        <fullName evidence="1">HNH endonuclease</fullName>
    </submittedName>
</protein>
<dbReference type="AlphaFoldDB" id="A0A429ZNZ4"/>
<name>A0A429ZNZ4_9ENTE</name>
<accession>A0A429ZNZ4</accession>
<organism evidence="1 2">
    <name type="scientific">Vagococcus salmoninarum</name>
    <dbReference type="NCBI Taxonomy" id="2739"/>
    <lineage>
        <taxon>Bacteria</taxon>
        <taxon>Bacillati</taxon>
        <taxon>Bacillota</taxon>
        <taxon>Bacilli</taxon>
        <taxon>Lactobacillales</taxon>
        <taxon>Enterococcaceae</taxon>
        <taxon>Vagococcus</taxon>
    </lineage>
</organism>